<name>A0ABY7U7Q1_9CORY</name>
<dbReference type="RefSeq" id="WP_022862207.1">
    <property type="nucleotide sequence ID" value="NZ_ATVG01000001.1"/>
</dbReference>
<keyword evidence="2" id="KW-0732">Signal</keyword>
<reference evidence="3 4" key="1">
    <citation type="submission" date="2020-10" db="EMBL/GenBank/DDBJ databases">
        <title>Complete genome sequence of Corynebacterium massiliense DSM 45435, type strain of Corynebacterium massiliense.</title>
        <authorList>
            <person name="Busche T."/>
            <person name="Kalinowski J."/>
            <person name="Ruckert C."/>
        </authorList>
    </citation>
    <scope>NUCLEOTIDE SEQUENCE [LARGE SCALE GENOMIC DNA]</scope>
    <source>
        <strain evidence="3 4">DSM 45435</strain>
    </source>
</reference>
<sequence>MKKFLKKYGLAAALTGMGVIHFAADETVEKIVPPQLPGSARFYNYASGVWEIATGALLAKEKTRRTGGLSAMLLFLAVWPANFYHAYLERNEKGGKRVYHVLRQPAQVLLIEYARRIWKGRA</sequence>
<feature type="signal peptide" evidence="2">
    <location>
        <begin position="1"/>
        <end position="23"/>
    </location>
</feature>
<keyword evidence="4" id="KW-1185">Reference proteome</keyword>
<accession>A0ABY7U7Q1</accession>
<evidence type="ECO:0008006" key="5">
    <source>
        <dbReference type="Google" id="ProtNLM"/>
    </source>
</evidence>
<dbReference type="Proteomes" id="UP001220064">
    <property type="component" value="Chromosome"/>
</dbReference>
<proteinExistence type="predicted"/>
<dbReference type="PANTHER" id="PTHR36974:SF1">
    <property type="entry name" value="DOXX FAMILY MEMBRANE PROTEIN"/>
    <property type="match status" value="1"/>
</dbReference>
<evidence type="ECO:0000313" key="3">
    <source>
        <dbReference type="EMBL" id="WCZ32734.1"/>
    </source>
</evidence>
<evidence type="ECO:0000256" key="1">
    <source>
        <dbReference type="SAM" id="Phobius"/>
    </source>
</evidence>
<feature type="transmembrane region" description="Helical" evidence="1">
    <location>
        <begin position="67"/>
        <end position="87"/>
    </location>
</feature>
<dbReference type="EMBL" id="CP063189">
    <property type="protein sequence ID" value="WCZ32734.1"/>
    <property type="molecule type" value="Genomic_DNA"/>
</dbReference>
<keyword evidence="1" id="KW-0472">Membrane</keyword>
<protein>
    <recommendedName>
        <fullName evidence="5">DoxX family protein</fullName>
    </recommendedName>
</protein>
<gene>
    <name evidence="3" type="ORF">CMASS_06500</name>
</gene>
<evidence type="ECO:0000256" key="2">
    <source>
        <dbReference type="SAM" id="SignalP"/>
    </source>
</evidence>
<dbReference type="PANTHER" id="PTHR36974">
    <property type="entry name" value="MEMBRANE PROTEIN-RELATED"/>
    <property type="match status" value="1"/>
</dbReference>
<evidence type="ECO:0000313" key="4">
    <source>
        <dbReference type="Proteomes" id="UP001220064"/>
    </source>
</evidence>
<organism evidence="3 4">
    <name type="scientific">Corynebacterium massiliense DSM 45435</name>
    <dbReference type="NCBI Taxonomy" id="1121364"/>
    <lineage>
        <taxon>Bacteria</taxon>
        <taxon>Bacillati</taxon>
        <taxon>Actinomycetota</taxon>
        <taxon>Actinomycetes</taxon>
        <taxon>Mycobacteriales</taxon>
        <taxon>Corynebacteriaceae</taxon>
        <taxon>Corynebacterium</taxon>
    </lineage>
</organism>
<keyword evidence="1" id="KW-1133">Transmembrane helix</keyword>
<keyword evidence="1" id="KW-0812">Transmembrane</keyword>
<feature type="chain" id="PRO_5046487390" description="DoxX family protein" evidence="2">
    <location>
        <begin position="24"/>
        <end position="122"/>
    </location>
</feature>